<comment type="caution">
    <text evidence="1">The sequence shown here is derived from an EMBL/GenBank/DDBJ whole genome shotgun (WGS) entry which is preliminary data.</text>
</comment>
<dbReference type="Proteomes" id="UP000289340">
    <property type="component" value="Chromosome 15"/>
</dbReference>
<protein>
    <submittedName>
        <fullName evidence="1">Uncharacterized protein</fullName>
    </submittedName>
</protein>
<evidence type="ECO:0000313" key="1">
    <source>
        <dbReference type="EMBL" id="RZB62375.1"/>
    </source>
</evidence>
<evidence type="ECO:0000313" key="2">
    <source>
        <dbReference type="Proteomes" id="UP000289340"/>
    </source>
</evidence>
<organism evidence="1 2">
    <name type="scientific">Glycine soja</name>
    <name type="common">Wild soybean</name>
    <dbReference type="NCBI Taxonomy" id="3848"/>
    <lineage>
        <taxon>Eukaryota</taxon>
        <taxon>Viridiplantae</taxon>
        <taxon>Streptophyta</taxon>
        <taxon>Embryophyta</taxon>
        <taxon>Tracheophyta</taxon>
        <taxon>Spermatophyta</taxon>
        <taxon>Magnoliopsida</taxon>
        <taxon>eudicotyledons</taxon>
        <taxon>Gunneridae</taxon>
        <taxon>Pentapetalae</taxon>
        <taxon>rosids</taxon>
        <taxon>fabids</taxon>
        <taxon>Fabales</taxon>
        <taxon>Fabaceae</taxon>
        <taxon>Papilionoideae</taxon>
        <taxon>50 kb inversion clade</taxon>
        <taxon>NPAAA clade</taxon>
        <taxon>indigoferoid/millettioid clade</taxon>
        <taxon>Phaseoleae</taxon>
        <taxon>Glycine</taxon>
        <taxon>Glycine subgen. Soja</taxon>
    </lineage>
</organism>
<sequence>MGWIGESVDSIKSLQIRQVLTQAVSLDYIQIDYANHVGSFISFLYPTTSICLYLRHGDREVEHATQAGADIHEEVQTATEQQDTGVLAENKPKRRIAKPTYLRDYI</sequence>
<dbReference type="EMBL" id="QZWG01000015">
    <property type="protein sequence ID" value="RZB62375.1"/>
    <property type="molecule type" value="Genomic_DNA"/>
</dbReference>
<reference evidence="1 2" key="1">
    <citation type="submission" date="2018-09" db="EMBL/GenBank/DDBJ databases">
        <title>A high-quality reference genome of wild soybean provides a powerful tool to mine soybean genomes.</title>
        <authorList>
            <person name="Xie M."/>
            <person name="Chung C.Y.L."/>
            <person name="Li M.-W."/>
            <person name="Wong F.-L."/>
            <person name="Chan T.-F."/>
            <person name="Lam H.-M."/>
        </authorList>
    </citation>
    <scope>NUCLEOTIDE SEQUENCE [LARGE SCALE GENOMIC DNA]</scope>
    <source>
        <strain evidence="2">cv. W05</strain>
        <tissue evidence="1">Hypocotyl of etiolated seedlings</tissue>
    </source>
</reference>
<keyword evidence="2" id="KW-1185">Reference proteome</keyword>
<gene>
    <name evidence="1" type="ORF">D0Y65_039612</name>
</gene>
<name>A0A445GM73_GLYSO</name>
<accession>A0A445GM73</accession>
<dbReference type="AlphaFoldDB" id="A0A445GM73"/>
<proteinExistence type="predicted"/>